<keyword evidence="2" id="KW-1185">Reference proteome</keyword>
<comment type="caution">
    <text evidence="1">The sequence shown here is derived from an EMBL/GenBank/DDBJ whole genome shotgun (WGS) entry which is preliminary data.</text>
</comment>
<dbReference type="EMBL" id="JAENHL010000003">
    <property type="protein sequence ID" value="MBK1864960.1"/>
    <property type="molecule type" value="Genomic_DNA"/>
</dbReference>
<reference evidence="1" key="1">
    <citation type="submission" date="2021-01" db="EMBL/GenBank/DDBJ databases">
        <authorList>
            <person name="Sun Q."/>
        </authorList>
    </citation>
    <scope>NUCLEOTIDE SEQUENCE</scope>
    <source>
        <strain evidence="1">YIM B02566</strain>
    </source>
</reference>
<proteinExistence type="predicted"/>
<protein>
    <submittedName>
        <fullName evidence="1">FAD-dependent oxidoreductase</fullName>
    </submittedName>
</protein>
<accession>A0ACC5QX68</accession>
<evidence type="ECO:0000313" key="2">
    <source>
        <dbReference type="Proteomes" id="UP000616151"/>
    </source>
</evidence>
<organism evidence="1 2">
    <name type="scientific">Taklimakanibacter albus</name>
    <dbReference type="NCBI Taxonomy" id="2800327"/>
    <lineage>
        <taxon>Bacteria</taxon>
        <taxon>Pseudomonadati</taxon>
        <taxon>Pseudomonadota</taxon>
        <taxon>Alphaproteobacteria</taxon>
        <taxon>Hyphomicrobiales</taxon>
        <taxon>Aestuariivirgaceae</taxon>
        <taxon>Taklimakanibacter</taxon>
    </lineage>
</organism>
<evidence type="ECO:0000313" key="1">
    <source>
        <dbReference type="EMBL" id="MBK1864960.1"/>
    </source>
</evidence>
<name>A0ACC5QX68_9HYPH</name>
<sequence length="378" mass="39757">MHSSFDVVVVGAGIFGLAAASELALRGKRVAIIDRFGSGHPATSSTGRSRGIRIAYDHPFYVTLALDAIRRWRALEDASGEQILHLTGQVDFGLDNKLAAIAAAVREAGGVIDELDSAGLSRKLPHLLGAPEDNGLFHAQAGTVLSDNGMAALKAKVLAQGVASHAPERVVAIEPGNPTLVVTEKRRIHAETVVIAAGPWSGALLDELGIVVPLAPSIAQVTFIAAPELVDQPGIGEWGGDGEGLGGVYGHPVPGVGYKLAFSTGQEGWSPDVSAWQPDLQEQARLFAWLDRRMPAFPRQVQLAQRHPWTMTPDGDFIVDRVGPVVLACGCSGHAFKFGPALGPLVADAVDGKTAHPLLRLDRPSLRGRAAADDAISR</sequence>
<dbReference type="Proteomes" id="UP000616151">
    <property type="component" value="Unassembled WGS sequence"/>
</dbReference>
<gene>
    <name evidence="1" type="ORF">JHL16_01220</name>
</gene>